<protein>
    <recommendedName>
        <fullName evidence="3">Lipoprotein</fullName>
    </recommendedName>
</protein>
<gene>
    <name evidence="1" type="ORF">DDZ16_20445</name>
</gene>
<comment type="caution">
    <text evidence="1">The sequence shown here is derived from an EMBL/GenBank/DDBJ whole genome shotgun (WGS) entry which is preliminary data.</text>
</comment>
<organism evidence="1 2">
    <name type="scientific">Marinilabilia rubra</name>
    <dbReference type="NCBI Taxonomy" id="2162893"/>
    <lineage>
        <taxon>Bacteria</taxon>
        <taxon>Pseudomonadati</taxon>
        <taxon>Bacteroidota</taxon>
        <taxon>Bacteroidia</taxon>
        <taxon>Marinilabiliales</taxon>
        <taxon>Marinilabiliaceae</taxon>
        <taxon>Marinilabilia</taxon>
    </lineage>
</organism>
<accession>A0A2U2B353</accession>
<name>A0A2U2B353_9BACT</name>
<keyword evidence="2" id="KW-1185">Reference proteome</keyword>
<dbReference type="RefSeq" id="WP_109266339.1">
    <property type="nucleotide sequence ID" value="NZ_QEWP01000039.1"/>
</dbReference>
<evidence type="ECO:0008006" key="3">
    <source>
        <dbReference type="Google" id="ProtNLM"/>
    </source>
</evidence>
<dbReference type="AlphaFoldDB" id="A0A2U2B353"/>
<reference evidence="1 2" key="1">
    <citation type="submission" date="2018-05" db="EMBL/GenBank/DDBJ databases">
        <title>Marinilabilia rubrum sp. nov., isolated from saltern sediment.</title>
        <authorList>
            <person name="Zhang R."/>
        </authorList>
    </citation>
    <scope>NUCLEOTIDE SEQUENCE [LARGE SCALE GENOMIC DNA]</scope>
    <source>
        <strain evidence="1 2">WTE16</strain>
    </source>
</reference>
<proteinExistence type="predicted"/>
<dbReference type="EMBL" id="QEWP01000039">
    <property type="protein sequence ID" value="PWD97496.1"/>
    <property type="molecule type" value="Genomic_DNA"/>
</dbReference>
<evidence type="ECO:0000313" key="2">
    <source>
        <dbReference type="Proteomes" id="UP000244956"/>
    </source>
</evidence>
<dbReference type="Proteomes" id="UP000244956">
    <property type="component" value="Unassembled WGS sequence"/>
</dbReference>
<dbReference type="OrthoDB" id="9958236at2"/>
<evidence type="ECO:0000313" key="1">
    <source>
        <dbReference type="EMBL" id="PWD97496.1"/>
    </source>
</evidence>
<sequence>MGKTKIISSIILSFILIACTERTKNELNLPVISHRYHVYKKDSIIESNNLLLDKITTNDSIYYYYKYDKSGDELLYSLKRSKVDKTNLLIIGTECPLIAQKKYQIENQEFKIFKYDYDNHKSSDEETSYFYCEKYGLLIVDNYTEYGLVYSFEYDSISQSIVNQILKDSTAFGIKIPLIPPAS</sequence>
<dbReference type="PROSITE" id="PS51257">
    <property type="entry name" value="PROKAR_LIPOPROTEIN"/>
    <property type="match status" value="1"/>
</dbReference>